<dbReference type="InParanoid" id="A0A0C2YSC8"/>
<dbReference type="OrthoDB" id="3437960at2759"/>
<accession>A0A0C2YSC8</accession>
<dbReference type="AlphaFoldDB" id="A0A0C2YSC8"/>
<protein>
    <submittedName>
        <fullName evidence="1">Uncharacterized protein</fullName>
    </submittedName>
</protein>
<proteinExistence type="predicted"/>
<name>A0A0C2YSC8_9AGAM</name>
<evidence type="ECO:0000313" key="1">
    <source>
        <dbReference type="EMBL" id="KIM52608.1"/>
    </source>
</evidence>
<reference evidence="2" key="2">
    <citation type="submission" date="2015-01" db="EMBL/GenBank/DDBJ databases">
        <title>Evolutionary Origins and Diversification of the Mycorrhizal Mutualists.</title>
        <authorList>
            <consortium name="DOE Joint Genome Institute"/>
            <consortium name="Mycorrhizal Genomics Consortium"/>
            <person name="Kohler A."/>
            <person name="Kuo A."/>
            <person name="Nagy L.G."/>
            <person name="Floudas D."/>
            <person name="Copeland A."/>
            <person name="Barry K.W."/>
            <person name="Cichocki N."/>
            <person name="Veneault-Fourrey C."/>
            <person name="LaButti K."/>
            <person name="Lindquist E.A."/>
            <person name="Lipzen A."/>
            <person name="Lundell T."/>
            <person name="Morin E."/>
            <person name="Murat C."/>
            <person name="Riley R."/>
            <person name="Ohm R."/>
            <person name="Sun H."/>
            <person name="Tunlid A."/>
            <person name="Henrissat B."/>
            <person name="Grigoriev I.V."/>
            <person name="Hibbett D.S."/>
            <person name="Martin F."/>
        </authorList>
    </citation>
    <scope>NUCLEOTIDE SEQUENCE [LARGE SCALE GENOMIC DNA]</scope>
    <source>
        <strain evidence="2">Foug A</strain>
    </source>
</reference>
<keyword evidence="2" id="KW-1185">Reference proteome</keyword>
<dbReference type="Proteomes" id="UP000053989">
    <property type="component" value="Unassembled WGS sequence"/>
</dbReference>
<dbReference type="STRING" id="1036808.A0A0C2YSC8"/>
<gene>
    <name evidence="1" type="ORF">SCLCIDRAFT_1223546</name>
</gene>
<dbReference type="EMBL" id="KN822205">
    <property type="protein sequence ID" value="KIM52608.1"/>
    <property type="molecule type" value="Genomic_DNA"/>
</dbReference>
<sequence length="203" mass="22719">MSQDGSIPLSDFIHYIHQIQHIAALIQYTYGVYATDAQPFTSQLVDANMMSTSIPVSHLMHYIYQIQHIVALIMSQHAHRVYSTQPFSGHANTMSTYDPALHNFPVNMYGVPLLGQSTPGDGQYHLPPPPSLPATTYACQLAPGCTSPLEATSTSIRRHLRMHGYTHKDRQKAPCPWTGCSQLMCWTNVARHIIEIHLGVRVR</sequence>
<dbReference type="HOGENOM" id="CLU_116860_0_0_1"/>
<organism evidence="1 2">
    <name type="scientific">Scleroderma citrinum Foug A</name>
    <dbReference type="NCBI Taxonomy" id="1036808"/>
    <lineage>
        <taxon>Eukaryota</taxon>
        <taxon>Fungi</taxon>
        <taxon>Dikarya</taxon>
        <taxon>Basidiomycota</taxon>
        <taxon>Agaricomycotina</taxon>
        <taxon>Agaricomycetes</taxon>
        <taxon>Agaricomycetidae</taxon>
        <taxon>Boletales</taxon>
        <taxon>Sclerodermatineae</taxon>
        <taxon>Sclerodermataceae</taxon>
        <taxon>Scleroderma</taxon>
    </lineage>
</organism>
<reference evidence="1 2" key="1">
    <citation type="submission" date="2014-04" db="EMBL/GenBank/DDBJ databases">
        <authorList>
            <consortium name="DOE Joint Genome Institute"/>
            <person name="Kuo A."/>
            <person name="Kohler A."/>
            <person name="Nagy L.G."/>
            <person name="Floudas D."/>
            <person name="Copeland A."/>
            <person name="Barry K.W."/>
            <person name="Cichocki N."/>
            <person name="Veneault-Fourrey C."/>
            <person name="LaButti K."/>
            <person name="Lindquist E.A."/>
            <person name="Lipzen A."/>
            <person name="Lundell T."/>
            <person name="Morin E."/>
            <person name="Murat C."/>
            <person name="Sun H."/>
            <person name="Tunlid A."/>
            <person name="Henrissat B."/>
            <person name="Grigoriev I.V."/>
            <person name="Hibbett D.S."/>
            <person name="Martin F."/>
            <person name="Nordberg H.P."/>
            <person name="Cantor M.N."/>
            <person name="Hua S.X."/>
        </authorList>
    </citation>
    <scope>NUCLEOTIDE SEQUENCE [LARGE SCALE GENOMIC DNA]</scope>
    <source>
        <strain evidence="1 2">Foug A</strain>
    </source>
</reference>
<evidence type="ECO:0000313" key="2">
    <source>
        <dbReference type="Proteomes" id="UP000053989"/>
    </source>
</evidence>